<feature type="transmembrane region" description="Helical" evidence="7">
    <location>
        <begin position="361"/>
        <end position="382"/>
    </location>
</feature>
<evidence type="ECO:0000313" key="10">
    <source>
        <dbReference type="EMBL" id="KAA5611028.1"/>
    </source>
</evidence>
<name>A0A5M6IU22_9PROT</name>
<proteinExistence type="predicted"/>
<feature type="transmembrane region" description="Helical" evidence="7">
    <location>
        <begin position="322"/>
        <end position="341"/>
    </location>
</feature>
<gene>
    <name evidence="10" type="ORF">F1189_16590</name>
</gene>
<sequence>MTPVLRSLAAGLLLMLAVPAHAAESLAVSSPRATATLISDTDRIAPGTPFKVGLRLRMAEGWYTYWRNPGDAGAPPELSFTLPPGASAGPIAWPTPQRHAEGPLMTYGYSGELVLAVPVSGPAHSVRVHATWLVCKEICVPEEGDFQLDLPAGTPAPSAQAKLFVAAASALPRPFPGTAQIGPDGTLTVTDAAIAPAAVRDAWFMPETSGAVEAPAPQKLRVGEGVLTLALTPGQAFRPDAPLPGVLVLRDAGGQQVALQLSAAPGGPVAEPELPLGRVLGLAFLGGLILNLMPCVFPVLAIKAVKLASLSGAARRHAAAHALTYTAGVITTFLGIGGLLLALRAGGDAVGWGFQFQSPAFVAATTWVLFAVGLNLSGVFAVQSRAAGLGQDLAARGGHAGSFFTGLLAVLVATPCTAPFMGVAISAALSASALMTVGVFAALGLGLAAPYVVLAAVPAFGRLMPRPGAWMEVLRQALAFPMYGSCVWLLWVISQEAGSTGVVGAAAGLVLVGFAAWAVGLGQRAKARGRRLAMAAAGAAVLAALTVLSGLAATPAGQVSEAGIEPYSPDRLAALRAEGRPVFVNMTAAWCVTCLVNERVALSPAAVRRQFAQRGVTYLKGDWTLRDPEITRFLRSHGRDGVPLYVLYPSGGGTPVLLPQILTEAVVIAALERMGE</sequence>
<organism evidence="10 11">
    <name type="scientific">Rhodovastum atsumiense</name>
    <dbReference type="NCBI Taxonomy" id="504468"/>
    <lineage>
        <taxon>Bacteria</taxon>
        <taxon>Pseudomonadati</taxon>
        <taxon>Pseudomonadota</taxon>
        <taxon>Alphaproteobacteria</taxon>
        <taxon>Acetobacterales</taxon>
        <taxon>Acetobacteraceae</taxon>
        <taxon>Rhodovastum</taxon>
    </lineage>
</organism>
<dbReference type="Pfam" id="PF02683">
    <property type="entry name" value="DsbD_TM"/>
    <property type="match status" value="1"/>
</dbReference>
<feature type="transmembrane region" description="Helical" evidence="7">
    <location>
        <begin position="279"/>
        <end position="301"/>
    </location>
</feature>
<dbReference type="PANTHER" id="PTHR32234">
    <property type="entry name" value="THIOL:DISULFIDE INTERCHANGE PROTEIN DSBD"/>
    <property type="match status" value="1"/>
</dbReference>
<feature type="domain" description="Thioredoxin" evidence="9">
    <location>
        <begin position="547"/>
        <end position="676"/>
    </location>
</feature>
<keyword evidence="11" id="KW-1185">Reference proteome</keyword>
<dbReference type="InterPro" id="IPR035671">
    <property type="entry name" value="DsbD_gamma"/>
</dbReference>
<evidence type="ECO:0000256" key="1">
    <source>
        <dbReference type="ARBA" id="ARBA00004651"/>
    </source>
</evidence>
<feature type="chain" id="PRO_5024432096" description="Thioredoxin domain-containing protein" evidence="8">
    <location>
        <begin position="23"/>
        <end position="676"/>
    </location>
</feature>
<dbReference type="GO" id="GO:0017004">
    <property type="term" value="P:cytochrome complex assembly"/>
    <property type="evidence" value="ECO:0007669"/>
    <property type="project" value="UniProtKB-KW"/>
</dbReference>
<evidence type="ECO:0000256" key="8">
    <source>
        <dbReference type="SAM" id="SignalP"/>
    </source>
</evidence>
<keyword evidence="5 7" id="KW-1133">Transmembrane helix</keyword>
<dbReference type="PROSITE" id="PS51352">
    <property type="entry name" value="THIOREDOXIN_2"/>
    <property type="match status" value="1"/>
</dbReference>
<evidence type="ECO:0000256" key="3">
    <source>
        <dbReference type="ARBA" id="ARBA00022692"/>
    </source>
</evidence>
<dbReference type="PANTHER" id="PTHR32234:SF3">
    <property type="entry name" value="SUPPRESSION OF COPPER SENSITIVITY PROTEIN"/>
    <property type="match status" value="1"/>
</dbReference>
<comment type="caution">
    <text evidence="10">The sequence shown here is derived from an EMBL/GenBank/DDBJ whole genome shotgun (WGS) entry which is preliminary data.</text>
</comment>
<keyword evidence="3 7" id="KW-0812">Transmembrane</keyword>
<dbReference type="GO" id="GO:0005886">
    <property type="term" value="C:plasma membrane"/>
    <property type="evidence" value="ECO:0007669"/>
    <property type="project" value="UniProtKB-SubCell"/>
</dbReference>
<accession>A0A5M6IU22</accession>
<dbReference type="Proteomes" id="UP000325255">
    <property type="component" value="Unassembled WGS sequence"/>
</dbReference>
<evidence type="ECO:0000256" key="6">
    <source>
        <dbReference type="ARBA" id="ARBA00023136"/>
    </source>
</evidence>
<evidence type="ECO:0000313" key="11">
    <source>
        <dbReference type="Proteomes" id="UP000325255"/>
    </source>
</evidence>
<feature type="signal peptide" evidence="8">
    <location>
        <begin position="1"/>
        <end position="22"/>
    </location>
</feature>
<dbReference type="InterPro" id="IPR003834">
    <property type="entry name" value="Cyt_c_assmbl_TM_dom"/>
</dbReference>
<keyword evidence="6 7" id="KW-0472">Membrane</keyword>
<evidence type="ECO:0000256" key="2">
    <source>
        <dbReference type="ARBA" id="ARBA00022475"/>
    </source>
</evidence>
<keyword evidence="4" id="KW-0201">Cytochrome c-type biogenesis</keyword>
<feature type="transmembrane region" description="Helical" evidence="7">
    <location>
        <begin position="435"/>
        <end position="461"/>
    </location>
</feature>
<dbReference type="RefSeq" id="WP_150041951.1">
    <property type="nucleotide sequence ID" value="NZ_OW485601.1"/>
</dbReference>
<dbReference type="OrthoDB" id="9811036at2"/>
<evidence type="ECO:0000256" key="5">
    <source>
        <dbReference type="ARBA" id="ARBA00022989"/>
    </source>
</evidence>
<dbReference type="SUPFAM" id="SSF52833">
    <property type="entry name" value="Thioredoxin-like"/>
    <property type="match status" value="1"/>
</dbReference>
<comment type="subcellular location">
    <subcellularLocation>
        <location evidence="1">Cell membrane</location>
        <topology evidence="1">Multi-pass membrane protein</topology>
    </subcellularLocation>
</comment>
<dbReference type="Gene3D" id="3.40.30.10">
    <property type="entry name" value="Glutaredoxin"/>
    <property type="match status" value="1"/>
</dbReference>
<evidence type="ECO:0000256" key="7">
    <source>
        <dbReference type="SAM" id="Phobius"/>
    </source>
</evidence>
<dbReference type="InterPro" id="IPR036249">
    <property type="entry name" value="Thioredoxin-like_sf"/>
</dbReference>
<reference evidence="10 11" key="1">
    <citation type="submission" date="2019-09" db="EMBL/GenBank/DDBJ databases">
        <title>Genome sequence of Rhodovastum atsumiense, a diverse member of the Acetobacteraceae family of non-sulfur purple photosynthetic bacteria.</title>
        <authorList>
            <person name="Meyer T."/>
            <person name="Kyndt J."/>
        </authorList>
    </citation>
    <scope>NUCLEOTIDE SEQUENCE [LARGE SCALE GENOMIC DNA]</scope>
    <source>
        <strain evidence="10 11">DSM 21279</strain>
    </source>
</reference>
<dbReference type="GO" id="GO:0045454">
    <property type="term" value="P:cell redox homeostasis"/>
    <property type="evidence" value="ECO:0007669"/>
    <property type="project" value="TreeGrafter"/>
</dbReference>
<dbReference type="EMBL" id="VWPK01000025">
    <property type="protein sequence ID" value="KAA5611028.1"/>
    <property type="molecule type" value="Genomic_DNA"/>
</dbReference>
<dbReference type="InterPro" id="IPR028250">
    <property type="entry name" value="DsbDN"/>
</dbReference>
<keyword evidence="2" id="KW-1003">Cell membrane</keyword>
<dbReference type="GO" id="GO:0015035">
    <property type="term" value="F:protein-disulfide reductase activity"/>
    <property type="evidence" value="ECO:0007669"/>
    <property type="project" value="TreeGrafter"/>
</dbReference>
<dbReference type="InterPro" id="IPR013766">
    <property type="entry name" value="Thioredoxin_domain"/>
</dbReference>
<dbReference type="AlphaFoldDB" id="A0A5M6IU22"/>
<keyword evidence="8" id="KW-0732">Signal</keyword>
<feature type="transmembrane region" description="Helical" evidence="7">
    <location>
        <begin position="532"/>
        <end position="553"/>
    </location>
</feature>
<feature type="transmembrane region" description="Helical" evidence="7">
    <location>
        <begin position="473"/>
        <end position="493"/>
    </location>
</feature>
<dbReference type="CDD" id="cd02953">
    <property type="entry name" value="DsbDgamma"/>
    <property type="match status" value="1"/>
</dbReference>
<protein>
    <recommendedName>
        <fullName evidence="9">Thioredoxin domain-containing protein</fullName>
    </recommendedName>
</protein>
<evidence type="ECO:0000256" key="4">
    <source>
        <dbReference type="ARBA" id="ARBA00022748"/>
    </source>
</evidence>
<evidence type="ECO:0000259" key="9">
    <source>
        <dbReference type="PROSITE" id="PS51352"/>
    </source>
</evidence>
<dbReference type="Pfam" id="PF13899">
    <property type="entry name" value="Thioredoxin_7"/>
    <property type="match status" value="1"/>
</dbReference>
<feature type="transmembrane region" description="Helical" evidence="7">
    <location>
        <begin position="499"/>
        <end position="520"/>
    </location>
</feature>
<dbReference type="Pfam" id="PF11412">
    <property type="entry name" value="DsbD_N"/>
    <property type="match status" value="1"/>
</dbReference>
<feature type="transmembrane region" description="Helical" evidence="7">
    <location>
        <begin position="403"/>
        <end position="429"/>
    </location>
</feature>